<gene>
    <name evidence="2" type="ORF">G2W53_028703</name>
</gene>
<reference evidence="2" key="1">
    <citation type="submission" date="2020-09" db="EMBL/GenBank/DDBJ databases">
        <title>Genome-Enabled Discovery of Anthraquinone Biosynthesis in Senna tora.</title>
        <authorList>
            <person name="Kang S.-H."/>
            <person name="Pandey R.P."/>
            <person name="Lee C.-M."/>
            <person name="Sim J.-S."/>
            <person name="Jeong J.-T."/>
            <person name="Choi B.-S."/>
            <person name="Jung M."/>
            <person name="Ginzburg D."/>
            <person name="Zhao K."/>
            <person name="Won S.Y."/>
            <person name="Oh T.-J."/>
            <person name="Yu Y."/>
            <person name="Kim N.-H."/>
            <person name="Lee O.R."/>
            <person name="Lee T.-H."/>
            <person name="Bashyal P."/>
            <person name="Kim T.-S."/>
            <person name="Lee W.-H."/>
            <person name="Kawkins C."/>
            <person name="Kim C.-K."/>
            <person name="Kim J.S."/>
            <person name="Ahn B.O."/>
            <person name="Rhee S.Y."/>
            <person name="Sohng J.K."/>
        </authorList>
    </citation>
    <scope>NUCLEOTIDE SEQUENCE</scope>
    <source>
        <tissue evidence="2">Leaf</tissue>
    </source>
</reference>
<protein>
    <submittedName>
        <fullName evidence="2">Retrovirus-related Pol polyprotein from transposon TNT 1-94</fullName>
    </submittedName>
</protein>
<sequence>MYFLWNWLEFCGIGIERTVLPFCFPSVLLSRSTLVENILSLSRSTLPHRISSLVQASTSNLVSHSPSLPSSSTSSQEESVSISALDNVGYEFNFRNNKVGIFYDSEKIGECILTGGLYKLCTSLSNECLHVEKCSTKRSKTKDKSFVLWHKRLGHISRERVDRLIKDQILPPLDYSDIGACVDCAKEKLTKTGKKSATRMRSNRGGEYYGKYDEGGQQKGPFAKFLQDCEHSKGFRFYCPTHGTRIVEALTAKFLELDVAENSGSQPSETPESSISVSIPLTSLIEAFPSIIVREETVTLPALEEDPRMPVPKISQHHDLVPDNPQGHDPVPKITQVHEPDLREKEDLQSVLIIMFI</sequence>
<dbReference type="AlphaFoldDB" id="A0A834T2T2"/>
<dbReference type="EMBL" id="JAAIUW010000009">
    <property type="protein sequence ID" value="KAF7814734.1"/>
    <property type="molecule type" value="Genomic_DNA"/>
</dbReference>
<dbReference type="InterPro" id="IPR025724">
    <property type="entry name" value="GAG-pre-integrase_dom"/>
</dbReference>
<dbReference type="Proteomes" id="UP000634136">
    <property type="component" value="Unassembled WGS sequence"/>
</dbReference>
<name>A0A834T2T2_9FABA</name>
<accession>A0A834T2T2</accession>
<proteinExistence type="predicted"/>
<evidence type="ECO:0000313" key="3">
    <source>
        <dbReference type="Proteomes" id="UP000634136"/>
    </source>
</evidence>
<dbReference type="Pfam" id="PF13976">
    <property type="entry name" value="gag_pre-integrs"/>
    <property type="match status" value="1"/>
</dbReference>
<evidence type="ECO:0000259" key="1">
    <source>
        <dbReference type="Pfam" id="PF13976"/>
    </source>
</evidence>
<organism evidence="2 3">
    <name type="scientific">Senna tora</name>
    <dbReference type="NCBI Taxonomy" id="362788"/>
    <lineage>
        <taxon>Eukaryota</taxon>
        <taxon>Viridiplantae</taxon>
        <taxon>Streptophyta</taxon>
        <taxon>Embryophyta</taxon>
        <taxon>Tracheophyta</taxon>
        <taxon>Spermatophyta</taxon>
        <taxon>Magnoliopsida</taxon>
        <taxon>eudicotyledons</taxon>
        <taxon>Gunneridae</taxon>
        <taxon>Pentapetalae</taxon>
        <taxon>rosids</taxon>
        <taxon>fabids</taxon>
        <taxon>Fabales</taxon>
        <taxon>Fabaceae</taxon>
        <taxon>Caesalpinioideae</taxon>
        <taxon>Cassia clade</taxon>
        <taxon>Senna</taxon>
    </lineage>
</organism>
<dbReference type="OrthoDB" id="1749397at2759"/>
<feature type="domain" description="GAG-pre-integrase" evidence="1">
    <location>
        <begin position="116"/>
        <end position="188"/>
    </location>
</feature>
<comment type="caution">
    <text evidence="2">The sequence shown here is derived from an EMBL/GenBank/DDBJ whole genome shotgun (WGS) entry which is preliminary data.</text>
</comment>
<evidence type="ECO:0000313" key="2">
    <source>
        <dbReference type="EMBL" id="KAF7814734.1"/>
    </source>
</evidence>
<keyword evidence="3" id="KW-1185">Reference proteome</keyword>